<keyword evidence="4" id="KW-1185">Reference proteome</keyword>
<dbReference type="PANTHER" id="PTHR43329">
    <property type="entry name" value="EPOXIDE HYDROLASE"/>
    <property type="match status" value="1"/>
</dbReference>
<dbReference type="GO" id="GO:0004301">
    <property type="term" value="F:epoxide hydrolase activity"/>
    <property type="evidence" value="ECO:0007669"/>
    <property type="project" value="UniProtKB-ARBA"/>
</dbReference>
<comment type="caution">
    <text evidence="3">The sequence shown here is derived from an EMBL/GenBank/DDBJ whole genome shotgun (WGS) entry which is preliminary data.</text>
</comment>
<keyword evidence="1" id="KW-0378">Hydrolase</keyword>
<protein>
    <submittedName>
        <fullName evidence="3">Uncharacterized protein</fullName>
    </submittedName>
</protein>
<organism evidence="3 4">
    <name type="scientific">Owenia fusiformis</name>
    <name type="common">Polychaete worm</name>
    <dbReference type="NCBI Taxonomy" id="6347"/>
    <lineage>
        <taxon>Eukaryota</taxon>
        <taxon>Metazoa</taxon>
        <taxon>Spiralia</taxon>
        <taxon>Lophotrochozoa</taxon>
        <taxon>Annelida</taxon>
        <taxon>Polychaeta</taxon>
        <taxon>Sedentaria</taxon>
        <taxon>Canalipalpata</taxon>
        <taxon>Sabellida</taxon>
        <taxon>Oweniida</taxon>
        <taxon>Oweniidae</taxon>
        <taxon>Owenia</taxon>
    </lineage>
</organism>
<comment type="similarity">
    <text evidence="2">Belongs to the AB hydrolase superfamily. Epoxide hydrolase family.</text>
</comment>
<evidence type="ECO:0000256" key="2">
    <source>
        <dbReference type="ARBA" id="ARBA00038334"/>
    </source>
</evidence>
<accession>A0A8J1XW68</accession>
<reference evidence="3" key="1">
    <citation type="submission" date="2022-03" db="EMBL/GenBank/DDBJ databases">
        <authorList>
            <person name="Martin C."/>
        </authorList>
    </citation>
    <scope>NUCLEOTIDE SEQUENCE</scope>
</reference>
<dbReference type="InterPro" id="IPR000639">
    <property type="entry name" value="Epox_hydrolase-like"/>
</dbReference>
<name>A0A8J1XW68_OWEFU</name>
<dbReference type="Pfam" id="PF00561">
    <property type="entry name" value="Abhydrolase_1"/>
    <property type="match status" value="1"/>
</dbReference>
<evidence type="ECO:0000313" key="3">
    <source>
        <dbReference type="EMBL" id="CAH1786974.1"/>
    </source>
</evidence>
<dbReference type="InterPro" id="IPR029058">
    <property type="entry name" value="AB_hydrolase_fold"/>
</dbReference>
<gene>
    <name evidence="3" type="ORF">OFUS_LOCUS12763</name>
</gene>
<dbReference type="AlphaFoldDB" id="A0A8J1XW68"/>
<dbReference type="PRINTS" id="PR00111">
    <property type="entry name" value="ABHYDROLASE"/>
</dbReference>
<dbReference type="EMBL" id="CAIIXF020000006">
    <property type="protein sequence ID" value="CAH1786974.1"/>
    <property type="molecule type" value="Genomic_DNA"/>
</dbReference>
<proteinExistence type="inferred from homology"/>
<sequence>MSAVQMLFVYAIGLFYAFFVSLRMIWLMVTKGGKVFHKKTRSLPTFISDSSYGVHRYLKTKDIKLHYVASGEEDKPLMVMLHGFPEFWYSWRHQIKEFNKDYRVVAVDTRGCGHTDKPTEIKDYNLAKLIEDIRELIEGLGYKSCVLVGHDWGGVITWGLTQKYPDLVDKAIVMNCPHPGVFQKYMRTHLKQFLKSWYMFFFSLPWFPEWVFLSGDLKMIENTFRGKTMGAKRAGSFSDDDIEAFKYMYSQPGAVTCAMNYIRAGLKGGMGSKADRPRGPIETPVLLLWGTEDGALESEMAELSGKYCTAFTLKWIGGASHWVQQDQPEEVNNQMRRFLQA</sequence>
<dbReference type="Gene3D" id="3.40.50.1820">
    <property type="entry name" value="alpha/beta hydrolase"/>
    <property type="match status" value="1"/>
</dbReference>
<evidence type="ECO:0000313" key="4">
    <source>
        <dbReference type="Proteomes" id="UP000749559"/>
    </source>
</evidence>
<dbReference type="PRINTS" id="PR00412">
    <property type="entry name" value="EPOXHYDRLASE"/>
</dbReference>
<evidence type="ECO:0000256" key="1">
    <source>
        <dbReference type="ARBA" id="ARBA00022801"/>
    </source>
</evidence>
<dbReference type="SUPFAM" id="SSF53474">
    <property type="entry name" value="alpha/beta-Hydrolases"/>
    <property type="match status" value="1"/>
</dbReference>
<dbReference type="InterPro" id="IPR000073">
    <property type="entry name" value="AB_hydrolase_1"/>
</dbReference>
<dbReference type="OrthoDB" id="408373at2759"/>
<dbReference type="Proteomes" id="UP000749559">
    <property type="component" value="Unassembled WGS sequence"/>
</dbReference>